<dbReference type="GO" id="GO:0005886">
    <property type="term" value="C:plasma membrane"/>
    <property type="evidence" value="ECO:0007669"/>
    <property type="project" value="TreeGrafter"/>
</dbReference>
<keyword evidence="13" id="KW-0479">Metal-binding</keyword>
<feature type="binding site" evidence="12">
    <location>
        <begin position="137"/>
        <end position="138"/>
    </location>
    <ligand>
        <name>CoA</name>
        <dbReference type="ChEBI" id="CHEBI:57287"/>
    </ligand>
</feature>
<dbReference type="PANTHER" id="PTHR38096">
    <property type="entry name" value="ENTEROBACTIN SYNTHASE COMPONENT D"/>
    <property type="match status" value="1"/>
</dbReference>
<dbReference type="GO" id="GO:0009366">
    <property type="term" value="C:enterobactin synthetase complex"/>
    <property type="evidence" value="ECO:0007669"/>
    <property type="project" value="InterPro"/>
</dbReference>
<evidence type="ECO:0000256" key="7">
    <source>
        <dbReference type="ARBA" id="ARBA00023191"/>
    </source>
</evidence>
<evidence type="ECO:0000256" key="1">
    <source>
        <dbReference type="ARBA" id="ARBA00003937"/>
    </source>
</evidence>
<feature type="binding site" evidence="12">
    <location>
        <position position="203"/>
    </location>
    <ligand>
        <name>CoA</name>
        <dbReference type="ChEBI" id="CHEBI:57287"/>
    </ligand>
</feature>
<evidence type="ECO:0000259" key="14">
    <source>
        <dbReference type="Pfam" id="PF01648"/>
    </source>
</evidence>
<evidence type="ECO:0000256" key="10">
    <source>
        <dbReference type="ARBA" id="ARBA00049176"/>
    </source>
</evidence>
<comment type="similarity">
    <text evidence="3">Belongs to the P-Pant transferase superfamily. EntD family.</text>
</comment>
<sequence length="268" mass="29750">MRDGYRTCGTLIAFASNMLPMRQHINLLIDKMFTSQLSHSCSTFVMHSETGFITQFPAMAYCQVTFDATAYQDALFSEYAIPFPPVLDKAVAKRRAEYLAARYAARQLLQNAECDGHVGTSPGREPVWPAGWCGSLSHTRGHAIAIIAPRNAGLTPGIDIEMFDAKAMRETAEMFTSPEERRLLAACGLAYETALLIVFSAKESLFKALYPDVKCFFGFEAARICSIDTAAETFTLELTQLLTPKRKQGCQFNGQYLIEDNRVITLIA</sequence>
<gene>
    <name evidence="16" type="ORF">SAMN02927897_01701</name>
</gene>
<accession>A0A1G4Y0C5</accession>
<evidence type="ECO:0000256" key="9">
    <source>
        <dbReference type="ARBA" id="ARBA00031996"/>
    </source>
</evidence>
<keyword evidence="7" id="KW-0259">Enterobactin biosynthesis</keyword>
<dbReference type="EMBL" id="FMUI01000004">
    <property type="protein sequence ID" value="SCX46829.1"/>
    <property type="molecule type" value="Genomic_DNA"/>
</dbReference>
<evidence type="ECO:0000256" key="6">
    <source>
        <dbReference type="ARBA" id="ARBA00022679"/>
    </source>
</evidence>
<dbReference type="Proteomes" id="UP000183569">
    <property type="component" value="Unassembled WGS sequence"/>
</dbReference>
<evidence type="ECO:0000313" key="16">
    <source>
        <dbReference type="EMBL" id="SCX46829.1"/>
    </source>
</evidence>
<feature type="binding site" evidence="12">
    <location>
        <position position="159"/>
    </location>
    <ligand>
        <name>CoA</name>
        <dbReference type="ChEBI" id="CHEBI:57287"/>
    </ligand>
</feature>
<evidence type="ECO:0000256" key="2">
    <source>
        <dbReference type="ARBA" id="ARBA00004993"/>
    </source>
</evidence>
<dbReference type="GO" id="GO:0000287">
    <property type="term" value="F:magnesium ion binding"/>
    <property type="evidence" value="ECO:0007669"/>
    <property type="project" value="InterPro"/>
</dbReference>
<name>A0A1G4Y0C5_9ENTR</name>
<feature type="binding site" evidence="12">
    <location>
        <position position="94"/>
    </location>
    <ligand>
        <name>CoA</name>
        <dbReference type="ChEBI" id="CHEBI:57287"/>
    </ligand>
</feature>
<evidence type="ECO:0000256" key="11">
    <source>
        <dbReference type="ARBA" id="ARBA00049191"/>
    </source>
</evidence>
<dbReference type="InterPro" id="IPR041354">
    <property type="entry name" value="4PPT_N"/>
</dbReference>
<feature type="binding site" evidence="13">
    <location>
        <position position="161"/>
    </location>
    <ligand>
        <name>Mg(2+)</name>
        <dbReference type="ChEBI" id="CHEBI:18420"/>
    </ligand>
</feature>
<proteinExistence type="inferred from homology"/>
<evidence type="ECO:0000313" key="17">
    <source>
        <dbReference type="Proteomes" id="UP000183569"/>
    </source>
</evidence>
<comment type="catalytic activity">
    <reaction evidence="11">
        <text>apo-[peptidyl-carrier protein] + CoA = holo-[peptidyl-carrier protein] + adenosine 3',5'-bisphosphate + H(+)</text>
        <dbReference type="Rhea" id="RHEA:46228"/>
        <dbReference type="Rhea" id="RHEA-COMP:11479"/>
        <dbReference type="Rhea" id="RHEA-COMP:11480"/>
        <dbReference type="ChEBI" id="CHEBI:15378"/>
        <dbReference type="ChEBI" id="CHEBI:29999"/>
        <dbReference type="ChEBI" id="CHEBI:57287"/>
        <dbReference type="ChEBI" id="CHEBI:58343"/>
        <dbReference type="ChEBI" id="CHEBI:64479"/>
    </reaction>
</comment>
<evidence type="ECO:0000256" key="8">
    <source>
        <dbReference type="ARBA" id="ARBA00029894"/>
    </source>
</evidence>
<dbReference type="GO" id="GO:0009239">
    <property type="term" value="P:enterobactin biosynthetic process"/>
    <property type="evidence" value="ECO:0007669"/>
    <property type="project" value="UniProtKB-UniPathway"/>
</dbReference>
<feature type="domain" description="4'-phosphopantetheinyl transferase N-terminal" evidence="15">
    <location>
        <begin position="87"/>
        <end position="148"/>
    </location>
</feature>
<feature type="binding site" evidence="13">
    <location>
        <position position="160"/>
    </location>
    <ligand>
        <name>Mg(2+)</name>
        <dbReference type="ChEBI" id="CHEBI:18420"/>
    </ligand>
</feature>
<dbReference type="Pfam" id="PF01648">
    <property type="entry name" value="ACPS"/>
    <property type="match status" value="1"/>
</dbReference>
<keyword evidence="13" id="KW-0460">Magnesium</keyword>
<dbReference type="AlphaFoldDB" id="A0A1G4Y0C5"/>
<evidence type="ECO:0000256" key="3">
    <source>
        <dbReference type="ARBA" id="ARBA00008342"/>
    </source>
</evidence>
<dbReference type="UniPathway" id="UPA00017"/>
<reference evidence="16 17" key="1">
    <citation type="submission" date="2016-10" db="EMBL/GenBank/DDBJ databases">
        <authorList>
            <person name="Varghese N."/>
            <person name="Submissions S."/>
        </authorList>
    </citation>
    <scope>NUCLEOTIDE SEQUENCE [LARGE SCALE GENOMIC DNA]</scope>
    <source>
        <strain evidence="16 17">CGMCC 1.12102</strain>
    </source>
</reference>
<dbReference type="GO" id="GO:0008897">
    <property type="term" value="F:holo-[acyl-carrier-protein] synthase activity"/>
    <property type="evidence" value="ECO:0007669"/>
    <property type="project" value="InterPro"/>
</dbReference>
<dbReference type="PANTHER" id="PTHR38096:SF1">
    <property type="entry name" value="ENTEROBACTIN SYNTHASE COMPONENT D"/>
    <property type="match status" value="1"/>
</dbReference>
<dbReference type="InterPro" id="IPR003542">
    <property type="entry name" value="Enbac_synth_compD-like"/>
</dbReference>
<evidence type="ECO:0000256" key="13">
    <source>
        <dbReference type="PIRSR" id="PIRSR603542-2"/>
    </source>
</evidence>
<comment type="cofactor">
    <cofactor evidence="13">
        <name>Mg(2+)</name>
        <dbReference type="ChEBI" id="CHEBI:18420"/>
    </cofactor>
</comment>
<organism evidence="16 17">
    <name type="scientific">Kosakonia sacchari</name>
    <dbReference type="NCBI Taxonomy" id="1158459"/>
    <lineage>
        <taxon>Bacteria</taxon>
        <taxon>Pseudomonadati</taxon>
        <taxon>Pseudomonadota</taxon>
        <taxon>Gammaproteobacteria</taxon>
        <taxon>Enterobacterales</taxon>
        <taxon>Enterobacteriaceae</taxon>
        <taxon>Kosakonia</taxon>
    </lineage>
</organism>
<protein>
    <recommendedName>
        <fullName evidence="5">Enterobactin synthase component D</fullName>
    </recommendedName>
    <alternativeName>
        <fullName evidence="8">4'-phosphopantetheinyl transferase EntD</fullName>
    </alternativeName>
    <alternativeName>
        <fullName evidence="9">Enterochelin synthase D</fullName>
    </alternativeName>
</protein>
<comment type="caution">
    <text evidence="16">The sequence shown here is derived from an EMBL/GenBank/DDBJ whole genome shotgun (WGS) entry which is preliminary data.</text>
</comment>
<feature type="domain" description="4'-phosphopantetheinyl transferase" evidence="14">
    <location>
        <begin position="157"/>
        <end position="242"/>
    </location>
</feature>
<evidence type="ECO:0000259" key="15">
    <source>
        <dbReference type="Pfam" id="PF17837"/>
    </source>
</evidence>
<feature type="binding site" evidence="12">
    <location>
        <position position="207"/>
    </location>
    <ligand>
        <name>CoA</name>
        <dbReference type="ChEBI" id="CHEBI:57287"/>
    </ligand>
</feature>
<evidence type="ECO:0000256" key="5">
    <source>
        <dbReference type="ARBA" id="ARBA00019087"/>
    </source>
</evidence>
<evidence type="ECO:0000256" key="12">
    <source>
        <dbReference type="PIRSR" id="PIRSR603542-1"/>
    </source>
</evidence>
<evidence type="ECO:0000256" key="4">
    <source>
        <dbReference type="ARBA" id="ARBA00011503"/>
    </source>
</evidence>
<dbReference type="InterPro" id="IPR037143">
    <property type="entry name" value="4-PPantetheinyl_Trfase_dom_sf"/>
</dbReference>
<comment type="function">
    <text evidence="1">Involved in the biosynthesis of the siderophore enterobactin (enterochelin), which is a macrocyclic trimeric lactone of N-(2,3-dihydroxybenzoyl)-serine. The serine trilactone serves as a scaffolding for the three catechol functionalities that provide hexadentate coordination for the tightly ligated iron(2+) atoms. Plays an essential role in the assembly of the enterobactin by catalyzing the transfer of the 4'-phosphopantetheine (Ppant) moiety from coenzyme A to the apo-domains of both EntB (ArCP domain) and EntF (PCP domain) to yield their holo-forms which make them competent for the activation of 2,3-dihydroxybenzoate (DHB) and L-serine, respectively.</text>
</comment>
<comment type="catalytic activity">
    <reaction evidence="10">
        <text>apo-[aryl-carrier protein] + CoA = holo-[aryl-carrier protein] + adenosine 3',5'-bisphosphate + H(+)</text>
        <dbReference type="Rhea" id="RHEA:48404"/>
        <dbReference type="Rhea" id="RHEA-COMP:15903"/>
        <dbReference type="Rhea" id="RHEA-COMP:17557"/>
        <dbReference type="ChEBI" id="CHEBI:15378"/>
        <dbReference type="ChEBI" id="CHEBI:29999"/>
        <dbReference type="ChEBI" id="CHEBI:57287"/>
        <dbReference type="ChEBI" id="CHEBI:58343"/>
        <dbReference type="ChEBI" id="CHEBI:64479"/>
    </reaction>
</comment>
<feature type="binding site" evidence="12">
    <location>
        <position position="102"/>
    </location>
    <ligand>
        <name>CoA</name>
        <dbReference type="ChEBI" id="CHEBI:57287"/>
    </ligand>
</feature>
<comment type="pathway">
    <text evidence="2">Siderophore biosynthesis; enterobactin biosynthesis.</text>
</comment>
<dbReference type="Pfam" id="PF17837">
    <property type="entry name" value="4PPT_N"/>
    <property type="match status" value="1"/>
</dbReference>
<comment type="subunit">
    <text evidence="4">EntB, EntD, EntE, and EntF form a multienzyme complex called enterobactin synthase.</text>
</comment>
<feature type="binding site" evidence="13">
    <location>
        <position position="159"/>
    </location>
    <ligand>
        <name>Mg(2+)</name>
        <dbReference type="ChEBI" id="CHEBI:18420"/>
    </ligand>
</feature>
<dbReference type="InterPro" id="IPR008278">
    <property type="entry name" value="4-PPantetheinyl_Trfase_dom"/>
</dbReference>
<dbReference type="SUPFAM" id="SSF56214">
    <property type="entry name" value="4'-phosphopantetheinyl transferase"/>
    <property type="match status" value="1"/>
</dbReference>
<dbReference type="PRINTS" id="PR01399">
    <property type="entry name" value="ENTSNTHTASED"/>
</dbReference>
<keyword evidence="6 16" id="KW-0808">Transferase</keyword>